<feature type="transmembrane region" description="Helical" evidence="1">
    <location>
        <begin position="316"/>
        <end position="341"/>
    </location>
</feature>
<dbReference type="AlphaFoldDB" id="A0A9D2IDJ3"/>
<dbReference type="Proteomes" id="UP000824259">
    <property type="component" value="Unassembled WGS sequence"/>
</dbReference>
<keyword evidence="1" id="KW-1133">Transmembrane helix</keyword>
<feature type="transmembrane region" description="Helical" evidence="1">
    <location>
        <begin position="267"/>
        <end position="295"/>
    </location>
</feature>
<feature type="transmembrane region" description="Helical" evidence="1">
    <location>
        <begin position="12"/>
        <end position="38"/>
    </location>
</feature>
<accession>A0A9D2IDJ3</accession>
<proteinExistence type="predicted"/>
<sequence>MRLIWKLLRQHISLLQLTGFFVTNLVGMVIVLTALQVYRDVTPLVNAPDSFLDNDFMVLSKQVEQVGVNKTFFTEEELTDLEEQPFVEAMGEFTPAQYRVTGGLSAFGIRMSTYLFFESVPDRFLDVESDQWQFEEGDDVIPIILPRNYLNLYNFGFASTQGLPQLSEELVREIPLSIELSGRGRIQNFQGRVVAFSNRLNTILVPDSFIRWSNDCFSDKPVAGPSRIIIEVPNVADEQLQQYLTEHEYRVEGDGNDQGQMNYFLRLITFSVTGVGLLITLLSFFILMLSIFLLLQKNTRKLEDLLMVGYTPAQVACPYQLLSLGLNLGAFLCAIPVVLWVRSRYLSLVGLFGEDYEASGVGITLLIGLLFVGFVTSINALAIRHKVVGLWLHE</sequence>
<keyword evidence="1" id="KW-0472">Membrane</keyword>
<feature type="transmembrane region" description="Helical" evidence="1">
    <location>
        <begin position="361"/>
        <end position="383"/>
    </location>
</feature>
<name>A0A9D2IDJ3_9BACT</name>
<evidence type="ECO:0000313" key="2">
    <source>
        <dbReference type="EMBL" id="HJA98117.1"/>
    </source>
</evidence>
<protein>
    <submittedName>
        <fullName evidence="2">ABC transporter permease</fullName>
    </submittedName>
</protein>
<evidence type="ECO:0000256" key="1">
    <source>
        <dbReference type="SAM" id="Phobius"/>
    </source>
</evidence>
<gene>
    <name evidence="2" type="ORF">H9779_00740</name>
</gene>
<organism evidence="2 3">
    <name type="scientific">Candidatus Alistipes avicola</name>
    <dbReference type="NCBI Taxonomy" id="2838432"/>
    <lineage>
        <taxon>Bacteria</taxon>
        <taxon>Pseudomonadati</taxon>
        <taxon>Bacteroidota</taxon>
        <taxon>Bacteroidia</taxon>
        <taxon>Bacteroidales</taxon>
        <taxon>Rikenellaceae</taxon>
        <taxon>Alistipes</taxon>
    </lineage>
</organism>
<reference evidence="2" key="1">
    <citation type="journal article" date="2021" name="PeerJ">
        <title>Extensive microbial diversity within the chicken gut microbiome revealed by metagenomics and culture.</title>
        <authorList>
            <person name="Gilroy R."/>
            <person name="Ravi A."/>
            <person name="Getino M."/>
            <person name="Pursley I."/>
            <person name="Horton D.L."/>
            <person name="Alikhan N.F."/>
            <person name="Baker D."/>
            <person name="Gharbi K."/>
            <person name="Hall N."/>
            <person name="Watson M."/>
            <person name="Adriaenssens E.M."/>
            <person name="Foster-Nyarko E."/>
            <person name="Jarju S."/>
            <person name="Secka A."/>
            <person name="Antonio M."/>
            <person name="Oren A."/>
            <person name="Chaudhuri R.R."/>
            <person name="La Ragione R."/>
            <person name="Hildebrand F."/>
            <person name="Pallen M.J."/>
        </authorList>
    </citation>
    <scope>NUCLEOTIDE SEQUENCE</scope>
    <source>
        <strain evidence="2">CHK169-11906</strain>
    </source>
</reference>
<dbReference type="EMBL" id="DWYR01000003">
    <property type="protein sequence ID" value="HJA98117.1"/>
    <property type="molecule type" value="Genomic_DNA"/>
</dbReference>
<evidence type="ECO:0000313" key="3">
    <source>
        <dbReference type="Proteomes" id="UP000824259"/>
    </source>
</evidence>
<keyword evidence="1" id="KW-0812">Transmembrane</keyword>
<reference evidence="2" key="2">
    <citation type="submission" date="2021-04" db="EMBL/GenBank/DDBJ databases">
        <authorList>
            <person name="Gilroy R."/>
        </authorList>
    </citation>
    <scope>NUCLEOTIDE SEQUENCE</scope>
    <source>
        <strain evidence="2">CHK169-11906</strain>
    </source>
</reference>
<comment type="caution">
    <text evidence="2">The sequence shown here is derived from an EMBL/GenBank/DDBJ whole genome shotgun (WGS) entry which is preliminary data.</text>
</comment>